<dbReference type="EMBL" id="JAUKVY010000046">
    <property type="protein sequence ID" value="MDO1537700.1"/>
    <property type="molecule type" value="Genomic_DNA"/>
</dbReference>
<evidence type="ECO:0000313" key="2">
    <source>
        <dbReference type="Proteomes" id="UP001169027"/>
    </source>
</evidence>
<dbReference type="Proteomes" id="UP001169027">
    <property type="component" value="Unassembled WGS sequence"/>
</dbReference>
<comment type="caution">
    <text evidence="1">The sequence shown here is derived from an EMBL/GenBank/DDBJ whole genome shotgun (WGS) entry which is preliminary data.</text>
</comment>
<keyword evidence="2" id="KW-1185">Reference proteome</keyword>
<accession>A0ABT8SFJ4</accession>
<organism evidence="1 2">
    <name type="scientific">Variovorax ginsengisoli</name>
    <dbReference type="NCBI Taxonomy" id="363844"/>
    <lineage>
        <taxon>Bacteria</taxon>
        <taxon>Pseudomonadati</taxon>
        <taxon>Pseudomonadota</taxon>
        <taxon>Betaproteobacteria</taxon>
        <taxon>Burkholderiales</taxon>
        <taxon>Comamonadaceae</taxon>
        <taxon>Variovorax</taxon>
    </lineage>
</organism>
<name>A0ABT8SFJ4_9BURK</name>
<dbReference type="InterPro" id="IPR042100">
    <property type="entry name" value="Bug_dom1"/>
</dbReference>
<proteinExistence type="predicted"/>
<protein>
    <submittedName>
        <fullName evidence="1">Tripartite tricarboxylate transporter substrate-binding protein</fullName>
    </submittedName>
</protein>
<dbReference type="Gene3D" id="3.40.190.150">
    <property type="entry name" value="Bordetella uptake gene, domain 1"/>
    <property type="match status" value="1"/>
</dbReference>
<gene>
    <name evidence="1" type="ORF">Q2T77_36235</name>
</gene>
<dbReference type="RefSeq" id="WP_301816137.1">
    <property type="nucleotide sequence ID" value="NZ_JAUJZH010000046.1"/>
</dbReference>
<sequence length="59" mass="6418">MTTLNREINKALATPAVIERLALLGADPLPGSPEQFNSLLVSETSRWTAVIKRLGLKSE</sequence>
<reference evidence="1" key="1">
    <citation type="submission" date="2023-06" db="EMBL/GenBank/DDBJ databases">
        <authorList>
            <person name="Jiang Y."/>
            <person name="Liu Q."/>
        </authorList>
    </citation>
    <scope>NUCLEOTIDE SEQUENCE</scope>
    <source>
        <strain evidence="1">CGMCC 1.12090</strain>
    </source>
</reference>
<evidence type="ECO:0000313" key="1">
    <source>
        <dbReference type="EMBL" id="MDO1537700.1"/>
    </source>
</evidence>